<dbReference type="PRINTS" id="PR00134">
    <property type="entry name" value="GLHYDRLASE10"/>
</dbReference>
<evidence type="ECO:0000256" key="7">
    <source>
        <dbReference type="ARBA" id="ARBA00023295"/>
    </source>
</evidence>
<keyword evidence="4" id="KW-0732">Signal</keyword>
<proteinExistence type="inferred from homology"/>
<dbReference type="AlphaFoldDB" id="A0A1M5PUY7"/>
<reference evidence="12 13" key="1">
    <citation type="submission" date="2016-11" db="EMBL/GenBank/DDBJ databases">
        <authorList>
            <person name="Jaros S."/>
            <person name="Januszkiewicz K."/>
            <person name="Wedrychowicz H."/>
        </authorList>
    </citation>
    <scope>NUCLEOTIDE SEQUENCE [LARGE SCALE GENOMIC DNA]</scope>
    <source>
        <strain evidence="12 13">GAS138</strain>
    </source>
</reference>
<evidence type="ECO:0000313" key="12">
    <source>
        <dbReference type="EMBL" id="SHH05655.1"/>
    </source>
</evidence>
<keyword evidence="3 12" id="KW-0858">Xylan degradation</keyword>
<dbReference type="GO" id="GO:0045493">
    <property type="term" value="P:xylan catabolic process"/>
    <property type="evidence" value="ECO:0007669"/>
    <property type="project" value="UniProtKB-KW"/>
</dbReference>
<evidence type="ECO:0000259" key="11">
    <source>
        <dbReference type="PROSITE" id="PS51760"/>
    </source>
</evidence>
<feature type="domain" description="GH10" evidence="11">
    <location>
        <begin position="1"/>
        <end position="339"/>
    </location>
</feature>
<dbReference type="Gene3D" id="3.20.20.80">
    <property type="entry name" value="Glycosidases"/>
    <property type="match status" value="1"/>
</dbReference>
<evidence type="ECO:0000256" key="2">
    <source>
        <dbReference type="ARBA" id="ARBA00007495"/>
    </source>
</evidence>
<dbReference type="InterPro" id="IPR017853">
    <property type="entry name" value="GH"/>
</dbReference>
<dbReference type="RefSeq" id="WP_079602505.1">
    <property type="nucleotide sequence ID" value="NZ_LT670817.1"/>
</dbReference>
<feature type="active site" description="Nucleophile" evidence="9">
    <location>
        <position position="253"/>
    </location>
</feature>
<keyword evidence="6 10" id="KW-0119">Carbohydrate metabolism</keyword>
<dbReference type="Proteomes" id="UP000189796">
    <property type="component" value="Chromosome I"/>
</dbReference>
<evidence type="ECO:0000256" key="3">
    <source>
        <dbReference type="ARBA" id="ARBA00022651"/>
    </source>
</evidence>
<evidence type="ECO:0000256" key="8">
    <source>
        <dbReference type="ARBA" id="ARBA00023326"/>
    </source>
</evidence>
<dbReference type="InterPro" id="IPR031158">
    <property type="entry name" value="GH10_AS"/>
</dbReference>
<organism evidence="12 13">
    <name type="scientific">Bradyrhizobium erythrophlei</name>
    <dbReference type="NCBI Taxonomy" id="1437360"/>
    <lineage>
        <taxon>Bacteria</taxon>
        <taxon>Pseudomonadati</taxon>
        <taxon>Pseudomonadota</taxon>
        <taxon>Alphaproteobacteria</taxon>
        <taxon>Hyphomicrobiales</taxon>
        <taxon>Nitrobacteraceae</taxon>
        <taxon>Bradyrhizobium</taxon>
    </lineage>
</organism>
<evidence type="ECO:0000313" key="13">
    <source>
        <dbReference type="Proteomes" id="UP000189796"/>
    </source>
</evidence>
<dbReference type="PANTHER" id="PTHR31490:SF88">
    <property type="entry name" value="BETA-XYLANASE"/>
    <property type="match status" value="1"/>
</dbReference>
<dbReference type="SMART" id="SM00633">
    <property type="entry name" value="Glyco_10"/>
    <property type="match status" value="1"/>
</dbReference>
<evidence type="ECO:0000256" key="1">
    <source>
        <dbReference type="ARBA" id="ARBA00000681"/>
    </source>
</evidence>
<dbReference type="InterPro" id="IPR044846">
    <property type="entry name" value="GH10"/>
</dbReference>
<keyword evidence="7 10" id="KW-0326">Glycosidase</keyword>
<protein>
    <recommendedName>
        <fullName evidence="10">Beta-xylanase</fullName>
        <ecNumber evidence="10">3.2.1.8</ecNumber>
    </recommendedName>
</protein>
<comment type="similarity">
    <text evidence="2 10">Belongs to the glycosyl hydrolase 10 (cellulase F) family.</text>
</comment>
<dbReference type="PANTHER" id="PTHR31490">
    <property type="entry name" value="GLYCOSYL HYDROLASE"/>
    <property type="match status" value="1"/>
</dbReference>
<dbReference type="InterPro" id="IPR001000">
    <property type="entry name" value="GH10_dom"/>
</dbReference>
<dbReference type="EC" id="3.2.1.8" evidence="10"/>
<evidence type="ECO:0000256" key="10">
    <source>
        <dbReference type="RuleBase" id="RU361174"/>
    </source>
</evidence>
<dbReference type="OrthoDB" id="9815836at2"/>
<accession>A0A1M5PUY7</accession>
<evidence type="ECO:0000256" key="4">
    <source>
        <dbReference type="ARBA" id="ARBA00022729"/>
    </source>
</evidence>
<keyword evidence="8 10" id="KW-0624">Polysaccharide degradation</keyword>
<evidence type="ECO:0000256" key="6">
    <source>
        <dbReference type="ARBA" id="ARBA00023277"/>
    </source>
</evidence>
<dbReference type="SUPFAM" id="SSF51445">
    <property type="entry name" value="(Trans)glycosidases"/>
    <property type="match status" value="1"/>
</dbReference>
<dbReference type="PROSITE" id="PS51760">
    <property type="entry name" value="GH10_2"/>
    <property type="match status" value="1"/>
</dbReference>
<dbReference type="GO" id="GO:0031176">
    <property type="term" value="F:endo-1,4-beta-xylanase activity"/>
    <property type="evidence" value="ECO:0007669"/>
    <property type="project" value="UniProtKB-EC"/>
</dbReference>
<gene>
    <name evidence="12" type="ORF">SAMN05443248_3523</name>
</gene>
<evidence type="ECO:0000256" key="5">
    <source>
        <dbReference type="ARBA" id="ARBA00022801"/>
    </source>
</evidence>
<dbReference type="PROSITE" id="PS00591">
    <property type="entry name" value="GH10_1"/>
    <property type="match status" value="1"/>
</dbReference>
<name>A0A1M5PUY7_9BRAD</name>
<keyword evidence="5 10" id="KW-0378">Hydrolase</keyword>
<dbReference type="EMBL" id="LT670817">
    <property type="protein sequence ID" value="SHH05655.1"/>
    <property type="molecule type" value="Genomic_DNA"/>
</dbReference>
<dbReference type="Pfam" id="PF00331">
    <property type="entry name" value="Glyco_hydro_10"/>
    <property type="match status" value="1"/>
</dbReference>
<evidence type="ECO:0000256" key="9">
    <source>
        <dbReference type="PROSITE-ProRule" id="PRU10061"/>
    </source>
</evidence>
<sequence>MDSLNATALANGMMFGAAAATQVLTDPQYAALYQQHCGIITTDIALKWSTVRPTADFVPNWGPADQLIAWAETNGIMVKGHNLAWNEYNPAWLWSSNSTGPDYGVLNVAVQDAQRYFDQHVTETVGRYAGRIPVWDVVNEPIEPAHGRADLMRSKTWMKVFGPDYVERAFRRAHAADSDAKLFMNEQVLDRMGCEKNRIAFLALVDRLLGRGVPIHGIGFESHLTLWAGVTHEGVMWLLEELRKRGLEVHISELDIAPLGGSNTALPVATTDTTLIDTRVAETTRSYLKDVLSFPNVKAVITWELADKYSWLIAQGQKRPLPFDDNYQPKSMAAEIERAFQNRRAG</sequence>
<comment type="catalytic activity">
    <reaction evidence="1 10">
        <text>Endohydrolysis of (1-&gt;4)-beta-D-xylosidic linkages in xylans.</text>
        <dbReference type="EC" id="3.2.1.8"/>
    </reaction>
</comment>